<dbReference type="SUPFAM" id="SSF75005">
    <property type="entry name" value="Arabinanase/levansucrase/invertase"/>
    <property type="match status" value="1"/>
</dbReference>
<dbReference type="PANTHER" id="PTHR22925">
    <property type="entry name" value="GLYCOSYL HYDROLASE 43 FAMILY MEMBER"/>
    <property type="match status" value="1"/>
</dbReference>
<dbReference type="InterPro" id="IPR023296">
    <property type="entry name" value="Glyco_hydro_beta-prop_sf"/>
</dbReference>
<sequence>MGSDIGPNWVVERPKVKYNDKTGKFFMWMHIDSRDFMFGSKLTGWDPNDNVYRHSTSLSGGWSGWEEFADDGSNTYHSKTTYILPYGPGGQSFMYIGNRWASSNIQASTYVWLPLEITGTKAWLRNRPGGWVPNLDPETGTESTSC</sequence>
<dbReference type="AlphaFoldDB" id="A0AA40DZI3"/>
<name>A0AA40DZI3_9PEZI</name>
<gene>
    <name evidence="1" type="ORF">B0T21DRAFT_414627</name>
</gene>
<evidence type="ECO:0000313" key="2">
    <source>
        <dbReference type="Proteomes" id="UP001172159"/>
    </source>
</evidence>
<organism evidence="1 2">
    <name type="scientific">Apiosordaria backusii</name>
    <dbReference type="NCBI Taxonomy" id="314023"/>
    <lineage>
        <taxon>Eukaryota</taxon>
        <taxon>Fungi</taxon>
        <taxon>Dikarya</taxon>
        <taxon>Ascomycota</taxon>
        <taxon>Pezizomycotina</taxon>
        <taxon>Sordariomycetes</taxon>
        <taxon>Sordariomycetidae</taxon>
        <taxon>Sordariales</taxon>
        <taxon>Lasiosphaeriaceae</taxon>
        <taxon>Apiosordaria</taxon>
    </lineage>
</organism>
<reference evidence="1" key="1">
    <citation type="submission" date="2023-06" db="EMBL/GenBank/DDBJ databases">
        <title>Genome-scale phylogeny and comparative genomics of the fungal order Sordariales.</title>
        <authorList>
            <consortium name="Lawrence Berkeley National Laboratory"/>
            <person name="Hensen N."/>
            <person name="Bonometti L."/>
            <person name="Westerberg I."/>
            <person name="Brannstrom I.O."/>
            <person name="Guillou S."/>
            <person name="Cros-Aarteil S."/>
            <person name="Calhoun S."/>
            <person name="Haridas S."/>
            <person name="Kuo A."/>
            <person name="Mondo S."/>
            <person name="Pangilinan J."/>
            <person name="Riley R."/>
            <person name="Labutti K."/>
            <person name="Andreopoulos B."/>
            <person name="Lipzen A."/>
            <person name="Chen C."/>
            <person name="Yanf M."/>
            <person name="Daum C."/>
            <person name="Ng V."/>
            <person name="Clum A."/>
            <person name="Steindorff A."/>
            <person name="Ohm R."/>
            <person name="Martin F."/>
            <person name="Silar P."/>
            <person name="Natvig D."/>
            <person name="Lalanne C."/>
            <person name="Gautier V."/>
            <person name="Ament-Velasquez S.L."/>
            <person name="Kruys A."/>
            <person name="Hutchinson M.I."/>
            <person name="Powell A.J."/>
            <person name="Barry K."/>
            <person name="Miller A.N."/>
            <person name="Grigoriev I.V."/>
            <person name="Debuchy R."/>
            <person name="Gladieux P."/>
            <person name="Thoren M.H."/>
            <person name="Johannesson H."/>
        </authorList>
    </citation>
    <scope>NUCLEOTIDE SEQUENCE</scope>
    <source>
        <strain evidence="1">CBS 540.89</strain>
    </source>
</reference>
<accession>A0AA40DZI3</accession>
<dbReference type="Proteomes" id="UP001172159">
    <property type="component" value="Unassembled WGS sequence"/>
</dbReference>
<evidence type="ECO:0000313" key="1">
    <source>
        <dbReference type="EMBL" id="KAK0721445.1"/>
    </source>
</evidence>
<keyword evidence="2" id="KW-1185">Reference proteome</keyword>
<dbReference type="Gene3D" id="2.115.10.20">
    <property type="entry name" value="Glycosyl hydrolase domain, family 43"/>
    <property type="match status" value="2"/>
</dbReference>
<dbReference type="PANTHER" id="PTHR22925:SF3">
    <property type="entry name" value="GLYCOSYL HYDROLASE FAMILY PROTEIN 43"/>
    <property type="match status" value="1"/>
</dbReference>
<comment type="caution">
    <text evidence="1">The sequence shown here is derived from an EMBL/GenBank/DDBJ whole genome shotgun (WGS) entry which is preliminary data.</text>
</comment>
<proteinExistence type="predicted"/>
<dbReference type="EMBL" id="JAUKTV010000012">
    <property type="protein sequence ID" value="KAK0721445.1"/>
    <property type="molecule type" value="Genomic_DNA"/>
</dbReference>
<protein>
    <submittedName>
        <fullName evidence="1">Uncharacterized protein</fullName>
    </submittedName>
</protein>